<proteinExistence type="inferred from homology"/>
<dbReference type="EMBL" id="CM007390">
    <property type="protein sequence ID" value="ONK55843.1"/>
    <property type="molecule type" value="Genomic_DNA"/>
</dbReference>
<dbReference type="PANTHER" id="PTHR24348:SF22">
    <property type="entry name" value="NON-SPECIFIC SERINE_THREONINE PROTEIN KINASE"/>
    <property type="match status" value="1"/>
</dbReference>
<keyword evidence="11" id="KW-1185">Reference proteome</keyword>
<evidence type="ECO:0000256" key="1">
    <source>
        <dbReference type="ARBA" id="ARBA00006234"/>
    </source>
</evidence>
<dbReference type="PROSITE" id="PS00107">
    <property type="entry name" value="PROTEIN_KINASE_ATP"/>
    <property type="match status" value="1"/>
</dbReference>
<dbReference type="InterPro" id="IPR017441">
    <property type="entry name" value="Protein_kinase_ATP_BS"/>
</dbReference>
<dbReference type="Proteomes" id="UP000243459">
    <property type="component" value="Chromosome 10"/>
</dbReference>
<evidence type="ECO:0000256" key="3">
    <source>
        <dbReference type="ARBA" id="ARBA00022679"/>
    </source>
</evidence>
<sequence length="632" mass="69875">MATEEIGPHVVGDYIVGPQKVGFGSFSVVLKGRHRLSGAEVAVKEIDKRRLSSKVKESLLKEIAILRQVSHPNIVRLHQAIQTEDKIYLILEYCPGGDLGVYIHRHGKVSESVARHFMTQLASGLQVLRENNLIHRDLKPQNLLLCTKDETPVLKIGDFGFARYLMPQGLADTLCGSPLYMAPEIIQNKKYDAKADLWSVGAILFQLVTGKPPFDGNTQFQLFQNVLASDELQFPHDVMATLHPDCIDLCKRLLRQNPVERLTFEEFFNHKFMTMLSPSGSAAECTQNTTNYKVGKLSGESLNSANAQSMKKEDTEQGLLPATSTISDSFESIEREYVLVRSHFASMETSSLFFEASLRDNSTASLMESSKLVSSAVCGAESVGSQNSASIVSQTSTASVDVAGPLSLNPSSRLKFLYSYLYILAEVAQAKLNSGLHLDSFSVELVALAVWKEALQVCNLWMASTSVADPFNSFSSNNCLSQQKDDRLPQNLSEGLDFNRPLSVYSWLERGFILACDRAEKISHSFCGIDGNLEMPDAMEIIFQTALSLGKGGAVEELMGHRNRAVASYSKAITLLTFILVEASSLSLNPPFTLSSTDQRRIQRYIINLRVHLKHSQIAESHVKLPQGSLRK</sequence>
<dbReference type="AlphaFoldDB" id="A0A5P1E1L5"/>
<gene>
    <name evidence="10" type="ORF">A4U43_C10F1540</name>
</gene>
<evidence type="ECO:0000313" key="10">
    <source>
        <dbReference type="EMBL" id="ONK55843.1"/>
    </source>
</evidence>
<dbReference type="GO" id="GO:0005829">
    <property type="term" value="C:cytosol"/>
    <property type="evidence" value="ECO:0007669"/>
    <property type="project" value="TreeGrafter"/>
</dbReference>
<dbReference type="GO" id="GO:0010506">
    <property type="term" value="P:regulation of autophagy"/>
    <property type="evidence" value="ECO:0007669"/>
    <property type="project" value="InterPro"/>
</dbReference>
<evidence type="ECO:0000313" key="11">
    <source>
        <dbReference type="Proteomes" id="UP000243459"/>
    </source>
</evidence>
<dbReference type="OrthoDB" id="346907at2759"/>
<dbReference type="FunFam" id="3.30.200.20:FF:000003">
    <property type="entry name" value="Non-specific serine/threonine protein kinase"/>
    <property type="match status" value="1"/>
</dbReference>
<protein>
    <recommendedName>
        <fullName evidence="9">Protein kinase domain-containing protein</fullName>
    </recommendedName>
</protein>
<dbReference type="CDD" id="cd14009">
    <property type="entry name" value="STKc_ATG1_ULK_like"/>
    <property type="match status" value="1"/>
</dbReference>
<accession>A0A5P1E1L5</accession>
<keyword evidence="2" id="KW-0723">Serine/threonine-protein kinase</keyword>
<name>A0A5P1E1L5_ASPOF</name>
<dbReference type="OMA" id="EIMRCED"/>
<comment type="function">
    <text evidence="7">CIPK serine-threonine protein kinases interact with CBL proteins. Binding of a CBL protein to the regulatory NAF domain of CIPK protein lead to the activation of the kinase in a calcium-dependent manner.</text>
</comment>
<dbReference type="InterPro" id="IPR045269">
    <property type="entry name" value="Atg1-like"/>
</dbReference>
<keyword evidence="5" id="KW-0418">Kinase</keyword>
<dbReference type="GO" id="GO:0005776">
    <property type="term" value="C:autophagosome"/>
    <property type="evidence" value="ECO:0007669"/>
    <property type="project" value="EnsemblPlants"/>
</dbReference>
<dbReference type="GO" id="GO:0004674">
    <property type="term" value="F:protein serine/threonine kinase activity"/>
    <property type="evidence" value="ECO:0007669"/>
    <property type="project" value="UniProtKB-KW"/>
</dbReference>
<feature type="binding site" evidence="8">
    <location>
        <position position="44"/>
    </location>
    <ligand>
        <name>ATP</name>
        <dbReference type="ChEBI" id="CHEBI:30616"/>
    </ligand>
</feature>
<dbReference type="GO" id="GO:0005524">
    <property type="term" value="F:ATP binding"/>
    <property type="evidence" value="ECO:0007669"/>
    <property type="project" value="UniProtKB-UniRule"/>
</dbReference>
<dbReference type="Gene3D" id="1.10.510.10">
    <property type="entry name" value="Transferase(Phosphotransferase) domain 1"/>
    <property type="match status" value="1"/>
</dbReference>
<keyword evidence="3" id="KW-0808">Transferase</keyword>
<evidence type="ECO:0000256" key="8">
    <source>
        <dbReference type="PROSITE-ProRule" id="PRU10141"/>
    </source>
</evidence>
<evidence type="ECO:0000256" key="2">
    <source>
        <dbReference type="ARBA" id="ARBA00022527"/>
    </source>
</evidence>
<evidence type="ECO:0000256" key="6">
    <source>
        <dbReference type="ARBA" id="ARBA00022840"/>
    </source>
</evidence>
<keyword evidence="4 8" id="KW-0547">Nucleotide-binding</keyword>
<dbReference type="PANTHER" id="PTHR24348">
    <property type="entry name" value="SERINE/THREONINE-PROTEIN KINASE UNC-51-RELATED"/>
    <property type="match status" value="1"/>
</dbReference>
<organism evidence="10 11">
    <name type="scientific">Asparagus officinalis</name>
    <name type="common">Garden asparagus</name>
    <dbReference type="NCBI Taxonomy" id="4686"/>
    <lineage>
        <taxon>Eukaryota</taxon>
        <taxon>Viridiplantae</taxon>
        <taxon>Streptophyta</taxon>
        <taxon>Embryophyta</taxon>
        <taxon>Tracheophyta</taxon>
        <taxon>Spermatophyta</taxon>
        <taxon>Magnoliopsida</taxon>
        <taxon>Liliopsida</taxon>
        <taxon>Asparagales</taxon>
        <taxon>Asparagaceae</taxon>
        <taxon>Asparagoideae</taxon>
        <taxon>Asparagus</taxon>
    </lineage>
</organism>
<dbReference type="Gramene" id="ONK55843">
    <property type="protein sequence ID" value="ONK55843"/>
    <property type="gene ID" value="A4U43_C10F1540"/>
</dbReference>
<evidence type="ECO:0000256" key="7">
    <source>
        <dbReference type="ARBA" id="ARBA00058225"/>
    </source>
</evidence>
<dbReference type="PROSITE" id="PS50011">
    <property type="entry name" value="PROTEIN_KINASE_DOM"/>
    <property type="match status" value="1"/>
</dbReference>
<dbReference type="InterPro" id="IPR000719">
    <property type="entry name" value="Prot_kinase_dom"/>
</dbReference>
<dbReference type="InterPro" id="IPR056281">
    <property type="entry name" value="MIT_ATG1a/b/c"/>
</dbReference>
<dbReference type="GO" id="GO:0000407">
    <property type="term" value="C:phagophore assembly site"/>
    <property type="evidence" value="ECO:0007669"/>
    <property type="project" value="TreeGrafter"/>
</dbReference>
<dbReference type="SMART" id="SM00220">
    <property type="entry name" value="S_TKc"/>
    <property type="match status" value="1"/>
</dbReference>
<dbReference type="InterPro" id="IPR011009">
    <property type="entry name" value="Kinase-like_dom_sf"/>
</dbReference>
<keyword evidence="6 8" id="KW-0067">ATP-binding</keyword>
<dbReference type="SUPFAM" id="SSF56112">
    <property type="entry name" value="Protein kinase-like (PK-like)"/>
    <property type="match status" value="1"/>
</dbReference>
<reference evidence="11" key="1">
    <citation type="journal article" date="2017" name="Nat. Commun.">
        <title>The asparagus genome sheds light on the origin and evolution of a young Y chromosome.</title>
        <authorList>
            <person name="Harkess A."/>
            <person name="Zhou J."/>
            <person name="Xu C."/>
            <person name="Bowers J.E."/>
            <person name="Van der Hulst R."/>
            <person name="Ayyampalayam S."/>
            <person name="Mercati F."/>
            <person name="Riccardi P."/>
            <person name="McKain M.R."/>
            <person name="Kakrana A."/>
            <person name="Tang H."/>
            <person name="Ray J."/>
            <person name="Groenendijk J."/>
            <person name="Arikit S."/>
            <person name="Mathioni S.M."/>
            <person name="Nakano M."/>
            <person name="Shan H."/>
            <person name="Telgmann-Rauber A."/>
            <person name="Kanno A."/>
            <person name="Yue Z."/>
            <person name="Chen H."/>
            <person name="Li W."/>
            <person name="Chen Y."/>
            <person name="Xu X."/>
            <person name="Zhang Y."/>
            <person name="Luo S."/>
            <person name="Chen H."/>
            <person name="Gao J."/>
            <person name="Mao Z."/>
            <person name="Pires J.C."/>
            <person name="Luo M."/>
            <person name="Kudrna D."/>
            <person name="Wing R.A."/>
            <person name="Meyers B.C."/>
            <person name="Yi K."/>
            <person name="Kong H."/>
            <person name="Lavrijsen P."/>
            <person name="Sunseri F."/>
            <person name="Falavigna A."/>
            <person name="Ye Y."/>
            <person name="Leebens-Mack J.H."/>
            <person name="Chen G."/>
        </authorList>
    </citation>
    <scope>NUCLEOTIDE SEQUENCE [LARGE SCALE GENOMIC DNA]</scope>
    <source>
        <strain evidence="11">cv. DH0086</strain>
    </source>
</reference>
<dbReference type="GO" id="GO:0016020">
    <property type="term" value="C:membrane"/>
    <property type="evidence" value="ECO:0007669"/>
    <property type="project" value="TreeGrafter"/>
</dbReference>
<dbReference type="GO" id="GO:0000045">
    <property type="term" value="P:autophagosome assembly"/>
    <property type="evidence" value="ECO:0007669"/>
    <property type="project" value="TreeGrafter"/>
</dbReference>
<evidence type="ECO:0000256" key="5">
    <source>
        <dbReference type="ARBA" id="ARBA00022777"/>
    </source>
</evidence>
<dbReference type="FunFam" id="1.10.510.10:FF:000571">
    <property type="entry name" value="Maternal embryonic leucine zipper kinase"/>
    <property type="match status" value="1"/>
</dbReference>
<comment type="similarity">
    <text evidence="1">Belongs to the protein kinase superfamily. CAMK Ser/Thr protein kinase family. SNF1 subfamily.</text>
</comment>
<dbReference type="Pfam" id="PF00069">
    <property type="entry name" value="Pkinase"/>
    <property type="match status" value="1"/>
</dbReference>
<dbReference type="PROSITE" id="PS00108">
    <property type="entry name" value="PROTEIN_KINASE_ST"/>
    <property type="match status" value="1"/>
</dbReference>
<feature type="domain" description="Protein kinase" evidence="9">
    <location>
        <begin position="15"/>
        <end position="273"/>
    </location>
</feature>
<dbReference type="Pfam" id="PF24497">
    <property type="entry name" value="MIT_ATG1"/>
    <property type="match status" value="1"/>
</dbReference>
<dbReference type="InterPro" id="IPR008271">
    <property type="entry name" value="Ser/Thr_kinase_AS"/>
</dbReference>
<evidence type="ECO:0000259" key="9">
    <source>
        <dbReference type="PROSITE" id="PS50011"/>
    </source>
</evidence>
<evidence type="ECO:0000256" key="4">
    <source>
        <dbReference type="ARBA" id="ARBA00022741"/>
    </source>
</evidence>